<accession>A0ACC3DMZ4</accession>
<proteinExistence type="predicted"/>
<gene>
    <name evidence="1" type="ORF">LTS18_008559</name>
</gene>
<dbReference type="EMBL" id="JAWDJW010002246">
    <property type="protein sequence ID" value="KAK3078052.1"/>
    <property type="molecule type" value="Genomic_DNA"/>
</dbReference>
<protein>
    <submittedName>
        <fullName evidence="1">Uncharacterized protein</fullName>
    </submittedName>
</protein>
<evidence type="ECO:0000313" key="2">
    <source>
        <dbReference type="Proteomes" id="UP001186974"/>
    </source>
</evidence>
<keyword evidence="2" id="KW-1185">Reference proteome</keyword>
<reference evidence="1" key="1">
    <citation type="submission" date="2024-09" db="EMBL/GenBank/DDBJ databases">
        <title>Black Yeasts Isolated from many extreme environments.</title>
        <authorList>
            <person name="Coleine C."/>
            <person name="Stajich J.E."/>
            <person name="Selbmann L."/>
        </authorList>
    </citation>
    <scope>NUCLEOTIDE SEQUENCE</scope>
    <source>
        <strain evidence="1">CCFEE 5737</strain>
    </source>
</reference>
<comment type="caution">
    <text evidence="1">The sequence shown here is derived from an EMBL/GenBank/DDBJ whole genome shotgun (WGS) entry which is preliminary data.</text>
</comment>
<dbReference type="Proteomes" id="UP001186974">
    <property type="component" value="Unassembled WGS sequence"/>
</dbReference>
<name>A0ACC3DMZ4_9PEZI</name>
<evidence type="ECO:0000313" key="1">
    <source>
        <dbReference type="EMBL" id="KAK3078052.1"/>
    </source>
</evidence>
<feature type="non-terminal residue" evidence="1">
    <location>
        <position position="1"/>
    </location>
</feature>
<organism evidence="1 2">
    <name type="scientific">Coniosporium uncinatum</name>
    <dbReference type="NCBI Taxonomy" id="93489"/>
    <lineage>
        <taxon>Eukaryota</taxon>
        <taxon>Fungi</taxon>
        <taxon>Dikarya</taxon>
        <taxon>Ascomycota</taxon>
        <taxon>Pezizomycotina</taxon>
        <taxon>Dothideomycetes</taxon>
        <taxon>Dothideomycetes incertae sedis</taxon>
        <taxon>Coniosporium</taxon>
    </lineage>
</organism>
<sequence length="773" mass="84367">IKRTYSPPIPTAITSDYFQAPKSAGLSRPSFGDDEDEGGMVTGVGRGSNDTVGPALHTKRKRRKELLEEDDSSDLSDESDDDADATQRATQQIKFSKMPLRTRAGSSPLRGSNAAGGPSVLVMSPTPNTAGDKTRTRSGSLGGVEAVKQRARRDTTTSSEISSENELDPAIFKRKQVNPQKAARASHLLAERIQEDEREATVYEEQNGVESDDSSLDSDFAGSAESGSILGAVTGDLSSPLQTRLTELRPTSARPSGESPRRSRQAPAVLEKLPPARPISMIQPVSLLAQALRAKNKRPGNPIERFASLSGKGDPNPFYIKIHAPFSEQSRPFELLLRKSAHEGAPVKVADAIGLALWQYGEQDLKPPVQDEKKNVNRWILRMVDDEEVDYDFPALNRTQPISQYTSNNNRGVRPRSREKPWDEFALVEASESEFTSNEAASPEYGNEEFEPVNDPSKTEAAIPKSSQTATPAPSQVQTPMLAPLRNPIMGPSFAGSIVRKDSSNLLDAPAAPSSHATPRTGAPKTLNIRFIFDEDGFPVARTKTMEVTTDTYLAEVFEEACRKFGANKELYVLKLHGKPNVVFLDRTIESLGPLADLDLAKKRFPTEGWIGIAGSPGSSSPNAPLLIPTGGGTPKKSKRGALGGLTQTAREKTGNPDAYLPAQLSLQKRWNVVRKQPMSFSSSSARILSMDAEYMYIMPLEGGSGKITSIHFESIVGSKVSRRHPKTFRVTVWKEREQKRYDFDAQSVGDAQEIVREIRSGMERFQPALAGV</sequence>